<proteinExistence type="inferred from homology"/>
<evidence type="ECO:0000313" key="8">
    <source>
        <dbReference type="Proteomes" id="UP000694892"/>
    </source>
</evidence>
<keyword evidence="3" id="KW-0689">Ribosomal protein</keyword>
<dbReference type="InterPro" id="IPR038716">
    <property type="entry name" value="P1/P2_N_sf"/>
</dbReference>
<comment type="function">
    <text evidence="1">Plays an important role in the elongation step of protein synthesis.</text>
</comment>
<accession>A0A974D4D1</accession>
<dbReference type="GO" id="GO:0022625">
    <property type="term" value="C:cytosolic large ribosomal subunit"/>
    <property type="evidence" value="ECO:0007669"/>
    <property type="project" value="InterPro"/>
</dbReference>
<dbReference type="PANTHER" id="PTHR21141">
    <property type="entry name" value="60S ACIDIC RIBOSOMAL PROTEIN FAMILY MEMBER"/>
    <property type="match status" value="1"/>
</dbReference>
<sequence>MRYVAAYLLAALGGTESPTIADLTKILNSVGIETDQHRAEKVVGELKGKSIDEIIAQGKQLSTSLCDSTFCFSLFWGFCIHHCYKVSFQVDVWGKHRHSLHCSQQRGKMTVIMQVLVHCN</sequence>
<dbReference type="GO" id="GO:0003735">
    <property type="term" value="F:structural constituent of ribosome"/>
    <property type="evidence" value="ECO:0007669"/>
    <property type="project" value="InterPro"/>
</dbReference>
<evidence type="ECO:0000313" key="7">
    <source>
        <dbReference type="EMBL" id="OCT83966.1"/>
    </source>
</evidence>
<evidence type="ECO:0000256" key="6">
    <source>
        <dbReference type="ARBA" id="ARBA00035443"/>
    </source>
</evidence>
<protein>
    <recommendedName>
        <fullName evidence="5">Large ribosomal subunit protein P2</fullName>
    </recommendedName>
    <alternativeName>
        <fullName evidence="6">60S acidic ribosomal protein P2</fullName>
    </alternativeName>
</protein>
<dbReference type="Gene3D" id="1.10.10.1410">
    <property type="match status" value="1"/>
</dbReference>
<dbReference type="Proteomes" id="UP000694892">
    <property type="component" value="Chromosome 4L"/>
</dbReference>
<evidence type="ECO:0000256" key="1">
    <source>
        <dbReference type="ARBA" id="ARBA00003362"/>
    </source>
</evidence>
<dbReference type="Pfam" id="PF00428">
    <property type="entry name" value="Ribosomal_60s"/>
    <property type="match status" value="1"/>
</dbReference>
<gene>
    <name evidence="7" type="ORF">XELAEV_18022105mg</name>
</gene>
<keyword evidence="4" id="KW-0687">Ribonucleoprotein</keyword>
<evidence type="ECO:0000256" key="2">
    <source>
        <dbReference type="ARBA" id="ARBA00005436"/>
    </source>
</evidence>
<dbReference type="AlphaFoldDB" id="A0A974D4D1"/>
<evidence type="ECO:0000256" key="4">
    <source>
        <dbReference type="ARBA" id="ARBA00023274"/>
    </source>
</evidence>
<dbReference type="EMBL" id="CM004472">
    <property type="protein sequence ID" value="OCT83966.1"/>
    <property type="molecule type" value="Genomic_DNA"/>
</dbReference>
<dbReference type="GO" id="GO:0002182">
    <property type="term" value="P:cytoplasmic translational elongation"/>
    <property type="evidence" value="ECO:0007669"/>
    <property type="project" value="InterPro"/>
</dbReference>
<comment type="similarity">
    <text evidence="2">Belongs to the eukaryotic ribosomal protein P1/P2 family.</text>
</comment>
<dbReference type="InterPro" id="IPR044076">
    <property type="entry name" value="Ribosomal_P2"/>
</dbReference>
<reference evidence="8" key="1">
    <citation type="journal article" date="2016" name="Nature">
        <title>Genome evolution in the allotetraploid frog Xenopus laevis.</title>
        <authorList>
            <person name="Session A.M."/>
            <person name="Uno Y."/>
            <person name="Kwon T."/>
            <person name="Chapman J.A."/>
            <person name="Toyoda A."/>
            <person name="Takahashi S."/>
            <person name="Fukui A."/>
            <person name="Hikosaka A."/>
            <person name="Suzuki A."/>
            <person name="Kondo M."/>
            <person name="van Heeringen S.J."/>
            <person name="Quigley I."/>
            <person name="Heinz S."/>
            <person name="Ogino H."/>
            <person name="Ochi H."/>
            <person name="Hellsten U."/>
            <person name="Lyons J.B."/>
            <person name="Simakov O."/>
            <person name="Putnam N."/>
            <person name="Stites J."/>
            <person name="Kuroki Y."/>
            <person name="Tanaka T."/>
            <person name="Michiue T."/>
            <person name="Watanabe M."/>
            <person name="Bogdanovic O."/>
            <person name="Lister R."/>
            <person name="Georgiou G."/>
            <person name="Paranjpe S.S."/>
            <person name="van Kruijsbergen I."/>
            <person name="Shu S."/>
            <person name="Carlson J."/>
            <person name="Kinoshita T."/>
            <person name="Ohta Y."/>
            <person name="Mawaribuchi S."/>
            <person name="Jenkins J."/>
            <person name="Grimwood J."/>
            <person name="Schmutz J."/>
            <person name="Mitros T."/>
            <person name="Mozaffari S.V."/>
            <person name="Suzuki Y."/>
            <person name="Haramoto Y."/>
            <person name="Yamamoto T.S."/>
            <person name="Takagi C."/>
            <person name="Heald R."/>
            <person name="Miller K."/>
            <person name="Haudenschild C."/>
            <person name="Kitzman J."/>
            <person name="Nakayama T."/>
            <person name="Izutsu Y."/>
            <person name="Robert J."/>
            <person name="Fortriede J."/>
            <person name="Burns K."/>
            <person name="Lotay V."/>
            <person name="Karimi K."/>
            <person name="Yasuoka Y."/>
            <person name="Dichmann D.S."/>
            <person name="Flajnik M.F."/>
            <person name="Houston D.W."/>
            <person name="Shendure J."/>
            <person name="DuPasquier L."/>
            <person name="Vize P.D."/>
            <person name="Zorn A.M."/>
            <person name="Ito M."/>
            <person name="Marcotte E.M."/>
            <person name="Wallingford J.B."/>
            <person name="Ito Y."/>
            <person name="Asashima M."/>
            <person name="Ueno N."/>
            <person name="Matsuda Y."/>
            <person name="Veenstra G.J."/>
            <person name="Fujiyama A."/>
            <person name="Harland R.M."/>
            <person name="Taira M."/>
            <person name="Rokhsar D.S."/>
        </authorList>
    </citation>
    <scope>NUCLEOTIDE SEQUENCE [LARGE SCALE GENOMIC DNA]</scope>
    <source>
        <strain evidence="8">J</strain>
    </source>
</reference>
<name>A0A974D4D1_XENLA</name>
<dbReference type="PANTHER" id="PTHR21141:SF116">
    <property type="entry name" value="60S ACIDIC RIBOSOMAL PROTEIN P2"/>
    <property type="match status" value="1"/>
</dbReference>
<evidence type="ECO:0000256" key="5">
    <source>
        <dbReference type="ARBA" id="ARBA00035301"/>
    </source>
</evidence>
<evidence type="ECO:0000256" key="3">
    <source>
        <dbReference type="ARBA" id="ARBA00022980"/>
    </source>
</evidence>
<dbReference type="FunFam" id="1.10.10.1410:FF:000002">
    <property type="entry name" value="60S acidic ribosomal protein P2"/>
    <property type="match status" value="1"/>
</dbReference>
<dbReference type="CDD" id="cd05833">
    <property type="entry name" value="Ribosomal_P2"/>
    <property type="match status" value="1"/>
</dbReference>
<organism evidence="7 8">
    <name type="scientific">Xenopus laevis</name>
    <name type="common">African clawed frog</name>
    <dbReference type="NCBI Taxonomy" id="8355"/>
    <lineage>
        <taxon>Eukaryota</taxon>
        <taxon>Metazoa</taxon>
        <taxon>Chordata</taxon>
        <taxon>Craniata</taxon>
        <taxon>Vertebrata</taxon>
        <taxon>Euteleostomi</taxon>
        <taxon>Amphibia</taxon>
        <taxon>Batrachia</taxon>
        <taxon>Anura</taxon>
        <taxon>Pipoidea</taxon>
        <taxon>Pipidae</taxon>
        <taxon>Xenopodinae</taxon>
        <taxon>Xenopus</taxon>
        <taxon>Xenopus</taxon>
    </lineage>
</organism>